<accession>A0A9D4HHP2</accession>
<gene>
    <name evidence="1" type="ORF">DPMN_062317</name>
</gene>
<proteinExistence type="predicted"/>
<dbReference type="Proteomes" id="UP000828390">
    <property type="component" value="Unassembled WGS sequence"/>
</dbReference>
<protein>
    <submittedName>
        <fullName evidence="1">Uncharacterized protein</fullName>
    </submittedName>
</protein>
<comment type="caution">
    <text evidence="1">The sequence shown here is derived from an EMBL/GenBank/DDBJ whole genome shotgun (WGS) entry which is preliminary data.</text>
</comment>
<reference evidence="1" key="1">
    <citation type="journal article" date="2019" name="bioRxiv">
        <title>The Genome of the Zebra Mussel, Dreissena polymorpha: A Resource for Invasive Species Research.</title>
        <authorList>
            <person name="McCartney M.A."/>
            <person name="Auch B."/>
            <person name="Kono T."/>
            <person name="Mallez S."/>
            <person name="Zhang Y."/>
            <person name="Obille A."/>
            <person name="Becker A."/>
            <person name="Abrahante J.E."/>
            <person name="Garbe J."/>
            <person name="Badalamenti J.P."/>
            <person name="Herman A."/>
            <person name="Mangelson H."/>
            <person name="Liachko I."/>
            <person name="Sullivan S."/>
            <person name="Sone E.D."/>
            <person name="Koren S."/>
            <person name="Silverstein K.A.T."/>
            <person name="Beckman K.B."/>
            <person name="Gohl D.M."/>
        </authorList>
    </citation>
    <scope>NUCLEOTIDE SEQUENCE</scope>
    <source>
        <strain evidence="1">Duluth1</strain>
        <tissue evidence="1">Whole animal</tissue>
    </source>
</reference>
<name>A0A9D4HHP2_DREPO</name>
<organism evidence="1 2">
    <name type="scientific">Dreissena polymorpha</name>
    <name type="common">Zebra mussel</name>
    <name type="synonym">Mytilus polymorpha</name>
    <dbReference type="NCBI Taxonomy" id="45954"/>
    <lineage>
        <taxon>Eukaryota</taxon>
        <taxon>Metazoa</taxon>
        <taxon>Spiralia</taxon>
        <taxon>Lophotrochozoa</taxon>
        <taxon>Mollusca</taxon>
        <taxon>Bivalvia</taxon>
        <taxon>Autobranchia</taxon>
        <taxon>Heteroconchia</taxon>
        <taxon>Euheterodonta</taxon>
        <taxon>Imparidentia</taxon>
        <taxon>Neoheterodontei</taxon>
        <taxon>Myida</taxon>
        <taxon>Dreissenoidea</taxon>
        <taxon>Dreissenidae</taxon>
        <taxon>Dreissena</taxon>
    </lineage>
</organism>
<evidence type="ECO:0000313" key="2">
    <source>
        <dbReference type="Proteomes" id="UP000828390"/>
    </source>
</evidence>
<dbReference type="AlphaFoldDB" id="A0A9D4HHP2"/>
<evidence type="ECO:0000313" key="1">
    <source>
        <dbReference type="EMBL" id="KAH3719480.1"/>
    </source>
</evidence>
<sequence length="69" mass="7967">MVNSSINTRANVTTKGEKLEELTSFKYLRSTLSKAGTRTVQVRIRIVMANAVMVRLSRLWTSKYILFRM</sequence>
<keyword evidence="2" id="KW-1185">Reference proteome</keyword>
<dbReference type="EMBL" id="JAIWYP010000013">
    <property type="protein sequence ID" value="KAH3719480.1"/>
    <property type="molecule type" value="Genomic_DNA"/>
</dbReference>
<reference evidence="1" key="2">
    <citation type="submission" date="2020-11" db="EMBL/GenBank/DDBJ databases">
        <authorList>
            <person name="McCartney M.A."/>
            <person name="Auch B."/>
            <person name="Kono T."/>
            <person name="Mallez S."/>
            <person name="Becker A."/>
            <person name="Gohl D.M."/>
            <person name="Silverstein K.A.T."/>
            <person name="Koren S."/>
            <person name="Bechman K.B."/>
            <person name="Herman A."/>
            <person name="Abrahante J.E."/>
            <person name="Garbe J."/>
        </authorList>
    </citation>
    <scope>NUCLEOTIDE SEQUENCE</scope>
    <source>
        <strain evidence="1">Duluth1</strain>
        <tissue evidence="1">Whole animal</tissue>
    </source>
</reference>